<sequence>QPTFSREFYHGDALVRASGALWKVSSAGDMANRNWLKQFIADSWHTELIPASTEPLTELERNAEFFSGLTDYPHLTSYPKLDIPEFWLSSEWKEKTFYILVPGTSGAVAGKEWPPAFFSDLATKVFRQTGWEGVICGAKQEHSLGEQILKQCDAPLQNFCGQTTLVELAGLLSQSRLTISNDTGAVFLSSAVGTLSVCILGGGHFGRFVPYPDLPGQTNHLKTVYHKMPCYGCNWVCIFPIIEGEPTPCIANISVGVVWSKVRPLLINKTF</sequence>
<dbReference type="GO" id="GO:0008713">
    <property type="term" value="F:ADP-heptose-lipopolysaccharide heptosyltransferase activity"/>
    <property type="evidence" value="ECO:0007669"/>
    <property type="project" value="TreeGrafter"/>
</dbReference>
<dbReference type="InterPro" id="IPR002201">
    <property type="entry name" value="Glyco_trans_9"/>
</dbReference>
<proteinExistence type="predicted"/>
<dbReference type="Gene3D" id="3.40.50.2000">
    <property type="entry name" value="Glycogen Phosphorylase B"/>
    <property type="match status" value="1"/>
</dbReference>
<name>A0A382WCY2_9ZZZZ</name>
<dbReference type="PANTHER" id="PTHR30160:SF1">
    <property type="entry name" value="LIPOPOLYSACCHARIDE 1,2-N-ACETYLGLUCOSAMINETRANSFERASE-RELATED"/>
    <property type="match status" value="1"/>
</dbReference>
<dbReference type="GO" id="GO:0005829">
    <property type="term" value="C:cytosol"/>
    <property type="evidence" value="ECO:0007669"/>
    <property type="project" value="TreeGrafter"/>
</dbReference>
<evidence type="ECO:0008006" key="4">
    <source>
        <dbReference type="Google" id="ProtNLM"/>
    </source>
</evidence>
<keyword evidence="1" id="KW-0328">Glycosyltransferase</keyword>
<dbReference type="PANTHER" id="PTHR30160">
    <property type="entry name" value="TETRAACYLDISACCHARIDE 4'-KINASE-RELATED"/>
    <property type="match status" value="1"/>
</dbReference>
<dbReference type="EMBL" id="UINC01158867">
    <property type="protein sequence ID" value="SVD56643.1"/>
    <property type="molecule type" value="Genomic_DNA"/>
</dbReference>
<dbReference type="CDD" id="cd03789">
    <property type="entry name" value="GT9_LPS_heptosyltransferase"/>
    <property type="match status" value="1"/>
</dbReference>
<dbReference type="Pfam" id="PF01075">
    <property type="entry name" value="Glyco_transf_9"/>
    <property type="match status" value="1"/>
</dbReference>
<feature type="non-terminal residue" evidence="3">
    <location>
        <position position="1"/>
    </location>
</feature>
<protein>
    <recommendedName>
        <fullName evidence="4">Glycosyltransferase family 9 protein</fullName>
    </recommendedName>
</protein>
<accession>A0A382WCY2</accession>
<dbReference type="SUPFAM" id="SSF53756">
    <property type="entry name" value="UDP-Glycosyltransferase/glycogen phosphorylase"/>
    <property type="match status" value="1"/>
</dbReference>
<dbReference type="GO" id="GO:0009244">
    <property type="term" value="P:lipopolysaccharide core region biosynthetic process"/>
    <property type="evidence" value="ECO:0007669"/>
    <property type="project" value="TreeGrafter"/>
</dbReference>
<evidence type="ECO:0000256" key="1">
    <source>
        <dbReference type="ARBA" id="ARBA00022676"/>
    </source>
</evidence>
<gene>
    <name evidence="3" type="ORF">METZ01_LOCUS409497</name>
</gene>
<reference evidence="3" key="1">
    <citation type="submission" date="2018-05" db="EMBL/GenBank/DDBJ databases">
        <authorList>
            <person name="Lanie J.A."/>
            <person name="Ng W.-L."/>
            <person name="Kazmierczak K.M."/>
            <person name="Andrzejewski T.M."/>
            <person name="Davidsen T.M."/>
            <person name="Wayne K.J."/>
            <person name="Tettelin H."/>
            <person name="Glass J.I."/>
            <person name="Rusch D."/>
            <person name="Podicherti R."/>
            <person name="Tsui H.-C.T."/>
            <person name="Winkler M.E."/>
        </authorList>
    </citation>
    <scope>NUCLEOTIDE SEQUENCE</scope>
</reference>
<dbReference type="AlphaFoldDB" id="A0A382WCY2"/>
<evidence type="ECO:0000256" key="2">
    <source>
        <dbReference type="ARBA" id="ARBA00022679"/>
    </source>
</evidence>
<evidence type="ECO:0000313" key="3">
    <source>
        <dbReference type="EMBL" id="SVD56643.1"/>
    </source>
</evidence>
<dbReference type="InterPro" id="IPR051199">
    <property type="entry name" value="LPS_LOS_Heptosyltrfase"/>
</dbReference>
<organism evidence="3">
    <name type="scientific">marine metagenome</name>
    <dbReference type="NCBI Taxonomy" id="408172"/>
    <lineage>
        <taxon>unclassified sequences</taxon>
        <taxon>metagenomes</taxon>
        <taxon>ecological metagenomes</taxon>
    </lineage>
</organism>
<keyword evidence="2" id="KW-0808">Transferase</keyword>